<evidence type="ECO:0000313" key="1">
    <source>
        <dbReference type="EMBL" id="MFD1657018.1"/>
    </source>
</evidence>
<accession>A0ABW4IJF6</accession>
<reference evidence="2" key="1">
    <citation type="journal article" date="2019" name="Int. J. Syst. Evol. Microbiol.">
        <title>The Global Catalogue of Microorganisms (GCM) 10K type strain sequencing project: providing services to taxonomists for standard genome sequencing and annotation.</title>
        <authorList>
            <consortium name="The Broad Institute Genomics Platform"/>
            <consortium name="The Broad Institute Genome Sequencing Center for Infectious Disease"/>
            <person name="Wu L."/>
            <person name="Ma J."/>
        </authorList>
    </citation>
    <scope>NUCLEOTIDE SEQUENCE [LARGE SCALE GENOMIC DNA]</scope>
    <source>
        <strain evidence="2">CGMCC 1.12470</strain>
    </source>
</reference>
<dbReference type="EMBL" id="JBHUDX010000004">
    <property type="protein sequence ID" value="MFD1657018.1"/>
    <property type="molecule type" value="Genomic_DNA"/>
</dbReference>
<dbReference type="RefSeq" id="WP_381077488.1">
    <property type="nucleotide sequence ID" value="NZ_JBHUDX010000004.1"/>
</dbReference>
<keyword evidence="2" id="KW-1185">Reference proteome</keyword>
<proteinExistence type="predicted"/>
<gene>
    <name evidence="1" type="ORF">ACFSL4_01890</name>
</gene>
<protein>
    <recommendedName>
        <fullName evidence="3">ATP-grasp-modified RiPP</fullName>
    </recommendedName>
</protein>
<comment type="caution">
    <text evidence="1">The sequence shown here is derived from an EMBL/GenBank/DDBJ whole genome shotgun (WGS) entry which is preliminary data.</text>
</comment>
<organism evidence="1 2">
    <name type="scientific">Streptomyces caeni</name>
    <dbReference type="NCBI Taxonomy" id="2307231"/>
    <lineage>
        <taxon>Bacteria</taxon>
        <taxon>Bacillati</taxon>
        <taxon>Actinomycetota</taxon>
        <taxon>Actinomycetes</taxon>
        <taxon>Kitasatosporales</taxon>
        <taxon>Streptomycetaceae</taxon>
        <taxon>Streptomyces</taxon>
    </lineage>
</organism>
<dbReference type="Proteomes" id="UP001597261">
    <property type="component" value="Unassembled WGS sequence"/>
</dbReference>
<sequence length="59" mass="6371">MANSRALLPPRVKMTIRVYTVDRYGTVTQDRGTVVALPHGHEPAAEPCSPACVHEGGTR</sequence>
<evidence type="ECO:0000313" key="2">
    <source>
        <dbReference type="Proteomes" id="UP001597261"/>
    </source>
</evidence>
<evidence type="ECO:0008006" key="3">
    <source>
        <dbReference type="Google" id="ProtNLM"/>
    </source>
</evidence>
<name>A0ABW4IJF6_9ACTN</name>